<dbReference type="Gene3D" id="1.10.443.10">
    <property type="entry name" value="Intergrase catalytic core"/>
    <property type="match status" value="1"/>
</dbReference>
<gene>
    <name evidence="8" type="ORF">GQF03_16470</name>
</gene>
<dbReference type="Pfam" id="PF00589">
    <property type="entry name" value="Phage_integrase"/>
    <property type="match status" value="1"/>
</dbReference>
<dbReference type="InterPro" id="IPR044068">
    <property type="entry name" value="CB"/>
</dbReference>
<dbReference type="Proteomes" id="UP000445696">
    <property type="component" value="Unassembled WGS sequence"/>
</dbReference>
<dbReference type="RefSeq" id="WP_161340373.1">
    <property type="nucleotide sequence ID" value="NZ_JBHSDG010000003.1"/>
</dbReference>
<dbReference type="PANTHER" id="PTHR30629">
    <property type="entry name" value="PROPHAGE INTEGRASE"/>
    <property type="match status" value="1"/>
</dbReference>
<evidence type="ECO:0000313" key="9">
    <source>
        <dbReference type="Proteomes" id="UP000445696"/>
    </source>
</evidence>
<evidence type="ECO:0000313" key="8">
    <source>
        <dbReference type="EMBL" id="MZR23931.1"/>
    </source>
</evidence>
<name>A0A845MJL9_9PROT</name>
<keyword evidence="4" id="KW-0233">DNA recombination</keyword>
<dbReference type="InterPro" id="IPR002104">
    <property type="entry name" value="Integrase_catalytic"/>
</dbReference>
<reference evidence="8 9" key="1">
    <citation type="journal article" date="2014" name="Int. J. Syst. Evol. Microbiol.">
        <title>Sneathiella chungangensis sp. nov., isolated from a marine sand, and emended description of the genus Sneathiella.</title>
        <authorList>
            <person name="Siamphan C."/>
            <person name="Kim H."/>
            <person name="Lee J.S."/>
            <person name="Kim W."/>
        </authorList>
    </citation>
    <scope>NUCLEOTIDE SEQUENCE [LARGE SCALE GENOMIC DNA]</scope>
    <source>
        <strain evidence="8 9">KCTC 32476</strain>
    </source>
</reference>
<evidence type="ECO:0000256" key="3">
    <source>
        <dbReference type="ARBA" id="ARBA00023125"/>
    </source>
</evidence>
<feature type="domain" description="Core-binding (CB)" evidence="7">
    <location>
        <begin position="98"/>
        <end position="177"/>
    </location>
</feature>
<proteinExistence type="inferred from homology"/>
<accession>A0A845MJL9</accession>
<dbReference type="PANTHER" id="PTHR30629:SF2">
    <property type="entry name" value="PROPHAGE INTEGRASE INTS-RELATED"/>
    <property type="match status" value="1"/>
</dbReference>
<evidence type="ECO:0000256" key="2">
    <source>
        <dbReference type="ARBA" id="ARBA00022908"/>
    </source>
</evidence>
<dbReference type="GO" id="GO:0003677">
    <property type="term" value="F:DNA binding"/>
    <property type="evidence" value="ECO:0007669"/>
    <property type="project" value="UniProtKB-UniRule"/>
</dbReference>
<keyword evidence="9" id="KW-1185">Reference proteome</keyword>
<protein>
    <submittedName>
        <fullName evidence="8">Tyrosine-type recombinase/integrase</fullName>
    </submittedName>
</protein>
<dbReference type="InterPro" id="IPR050808">
    <property type="entry name" value="Phage_Integrase"/>
</dbReference>
<dbReference type="InterPro" id="IPR013762">
    <property type="entry name" value="Integrase-like_cat_sf"/>
</dbReference>
<feature type="domain" description="Tyr recombinase" evidence="6">
    <location>
        <begin position="202"/>
        <end position="374"/>
    </location>
</feature>
<evidence type="ECO:0000259" key="6">
    <source>
        <dbReference type="PROSITE" id="PS51898"/>
    </source>
</evidence>
<dbReference type="PROSITE" id="PS51900">
    <property type="entry name" value="CB"/>
    <property type="match status" value="1"/>
</dbReference>
<dbReference type="AlphaFoldDB" id="A0A845MJL9"/>
<sequence>MPKLKLTQTTINALPYTEKGQVLYSDRDLPGFYLIVGNQSKTFVAQKDIRGKTVRYSIGKNGQVTHDNARKIAKDKLYMMSQGINPNAEQKQKAKEAISLEETLKEYLIARRNLKPRTKSDYQYILDRYLADWKIKAMTGITKDMIGLRHEKIARENGPSTANKVMRVLRALFNYVHATHDICPTNPVMYLTHVRGWYKETRRRTHIKPSDLKAWWNAVHRLENDTYRDFLLFLLFTGLRRNEGAKLKWSDIRFSEKTFTIENTKNGDPLTLPLSDYLIGLLMSRRKRYGNYEYVFPGPGKLGYLAEPKKGVYKVINNSGVQFTCHDLRRTFITIAEGLDISAYALKRLINHRVTDITGGYIILDVERLRDPVERIAEFILGKVNGDEDRKIVDGTM</sequence>
<dbReference type="Pfam" id="PF13356">
    <property type="entry name" value="Arm-DNA-bind_3"/>
    <property type="match status" value="1"/>
</dbReference>
<keyword evidence="2" id="KW-0229">DNA integration</keyword>
<dbReference type="GO" id="GO:0015074">
    <property type="term" value="P:DNA integration"/>
    <property type="evidence" value="ECO:0007669"/>
    <property type="project" value="UniProtKB-KW"/>
</dbReference>
<evidence type="ECO:0000256" key="4">
    <source>
        <dbReference type="ARBA" id="ARBA00023172"/>
    </source>
</evidence>
<evidence type="ECO:0000256" key="5">
    <source>
        <dbReference type="PROSITE-ProRule" id="PRU01248"/>
    </source>
</evidence>
<organism evidence="8 9">
    <name type="scientific">Sneathiella chungangensis</name>
    <dbReference type="NCBI Taxonomy" id="1418234"/>
    <lineage>
        <taxon>Bacteria</taxon>
        <taxon>Pseudomonadati</taxon>
        <taxon>Pseudomonadota</taxon>
        <taxon>Alphaproteobacteria</taxon>
        <taxon>Sneathiellales</taxon>
        <taxon>Sneathiellaceae</taxon>
        <taxon>Sneathiella</taxon>
    </lineage>
</organism>
<dbReference type="InterPro" id="IPR038488">
    <property type="entry name" value="Integrase_DNA-bd_sf"/>
</dbReference>
<keyword evidence="3 5" id="KW-0238">DNA-binding</keyword>
<dbReference type="PROSITE" id="PS51898">
    <property type="entry name" value="TYR_RECOMBINASE"/>
    <property type="match status" value="1"/>
</dbReference>
<dbReference type="InterPro" id="IPR011010">
    <property type="entry name" value="DNA_brk_join_enz"/>
</dbReference>
<dbReference type="InterPro" id="IPR025166">
    <property type="entry name" value="Integrase_DNA_bind_dom"/>
</dbReference>
<dbReference type="OrthoDB" id="7615137at2"/>
<comment type="similarity">
    <text evidence="1">Belongs to the 'phage' integrase family.</text>
</comment>
<dbReference type="EMBL" id="WTVA01000015">
    <property type="protein sequence ID" value="MZR23931.1"/>
    <property type="molecule type" value="Genomic_DNA"/>
</dbReference>
<dbReference type="Gene3D" id="3.30.160.390">
    <property type="entry name" value="Integrase, DNA-binding domain"/>
    <property type="match status" value="1"/>
</dbReference>
<dbReference type="GO" id="GO:0006310">
    <property type="term" value="P:DNA recombination"/>
    <property type="evidence" value="ECO:0007669"/>
    <property type="project" value="UniProtKB-KW"/>
</dbReference>
<evidence type="ECO:0000256" key="1">
    <source>
        <dbReference type="ARBA" id="ARBA00008857"/>
    </source>
</evidence>
<evidence type="ECO:0000259" key="7">
    <source>
        <dbReference type="PROSITE" id="PS51900"/>
    </source>
</evidence>
<comment type="caution">
    <text evidence="8">The sequence shown here is derived from an EMBL/GenBank/DDBJ whole genome shotgun (WGS) entry which is preliminary data.</text>
</comment>
<dbReference type="Gene3D" id="1.10.150.130">
    <property type="match status" value="1"/>
</dbReference>
<dbReference type="SUPFAM" id="SSF56349">
    <property type="entry name" value="DNA breaking-rejoining enzymes"/>
    <property type="match status" value="1"/>
</dbReference>
<dbReference type="InterPro" id="IPR010998">
    <property type="entry name" value="Integrase_recombinase_N"/>
</dbReference>